<dbReference type="AlphaFoldDB" id="A0A2K3DPC2"/>
<dbReference type="EMBL" id="CM008967">
    <property type="protein sequence ID" value="PNW82385.1"/>
    <property type="molecule type" value="Genomic_DNA"/>
</dbReference>
<evidence type="ECO:0000313" key="1">
    <source>
        <dbReference type="EMBL" id="PNW82385.1"/>
    </source>
</evidence>
<reference evidence="1 2" key="1">
    <citation type="journal article" date="2007" name="Science">
        <title>The Chlamydomonas genome reveals the evolution of key animal and plant functions.</title>
        <authorList>
            <person name="Merchant S.S."/>
            <person name="Prochnik S.E."/>
            <person name="Vallon O."/>
            <person name="Harris E.H."/>
            <person name="Karpowicz S.J."/>
            <person name="Witman G.B."/>
            <person name="Terry A."/>
            <person name="Salamov A."/>
            <person name="Fritz-Laylin L.K."/>
            <person name="Marechal-Drouard L."/>
            <person name="Marshall W.F."/>
            <person name="Qu L.H."/>
            <person name="Nelson D.R."/>
            <person name="Sanderfoot A.A."/>
            <person name="Spalding M.H."/>
            <person name="Kapitonov V.V."/>
            <person name="Ren Q."/>
            <person name="Ferris P."/>
            <person name="Lindquist E."/>
            <person name="Shapiro H."/>
            <person name="Lucas S.M."/>
            <person name="Grimwood J."/>
            <person name="Schmutz J."/>
            <person name="Cardol P."/>
            <person name="Cerutti H."/>
            <person name="Chanfreau G."/>
            <person name="Chen C.L."/>
            <person name="Cognat V."/>
            <person name="Croft M.T."/>
            <person name="Dent R."/>
            <person name="Dutcher S."/>
            <person name="Fernandez E."/>
            <person name="Fukuzawa H."/>
            <person name="Gonzalez-Ballester D."/>
            <person name="Gonzalez-Halphen D."/>
            <person name="Hallmann A."/>
            <person name="Hanikenne M."/>
            <person name="Hippler M."/>
            <person name="Inwood W."/>
            <person name="Jabbari K."/>
            <person name="Kalanon M."/>
            <person name="Kuras R."/>
            <person name="Lefebvre P.A."/>
            <person name="Lemaire S.D."/>
            <person name="Lobanov A.V."/>
            <person name="Lohr M."/>
            <person name="Manuell A."/>
            <person name="Meier I."/>
            <person name="Mets L."/>
            <person name="Mittag M."/>
            <person name="Mittelmeier T."/>
            <person name="Moroney J.V."/>
            <person name="Moseley J."/>
            <person name="Napoli C."/>
            <person name="Nedelcu A.M."/>
            <person name="Niyogi K."/>
            <person name="Novoselov S.V."/>
            <person name="Paulsen I.T."/>
            <person name="Pazour G."/>
            <person name="Purton S."/>
            <person name="Ral J.P."/>
            <person name="Riano-Pachon D.M."/>
            <person name="Riekhof W."/>
            <person name="Rymarquis L."/>
            <person name="Schroda M."/>
            <person name="Stern D."/>
            <person name="Umen J."/>
            <person name="Willows R."/>
            <person name="Wilson N."/>
            <person name="Zimmer S.L."/>
            <person name="Allmer J."/>
            <person name="Balk J."/>
            <person name="Bisova K."/>
            <person name="Chen C.J."/>
            <person name="Elias M."/>
            <person name="Gendler K."/>
            <person name="Hauser C."/>
            <person name="Lamb M.R."/>
            <person name="Ledford H."/>
            <person name="Long J.C."/>
            <person name="Minagawa J."/>
            <person name="Page M.D."/>
            <person name="Pan J."/>
            <person name="Pootakham W."/>
            <person name="Roje S."/>
            <person name="Rose A."/>
            <person name="Stahlberg E."/>
            <person name="Terauchi A.M."/>
            <person name="Yang P."/>
            <person name="Ball S."/>
            <person name="Bowler C."/>
            <person name="Dieckmann C.L."/>
            <person name="Gladyshev V.N."/>
            <person name="Green P."/>
            <person name="Jorgensen R."/>
            <person name="Mayfield S."/>
            <person name="Mueller-Roeber B."/>
            <person name="Rajamani S."/>
            <person name="Sayre R.T."/>
            <person name="Brokstein P."/>
            <person name="Dubchak I."/>
            <person name="Goodstein D."/>
            <person name="Hornick L."/>
            <person name="Huang Y.W."/>
            <person name="Jhaveri J."/>
            <person name="Luo Y."/>
            <person name="Martinez D."/>
            <person name="Ngau W.C."/>
            <person name="Otillar B."/>
            <person name="Poliakov A."/>
            <person name="Porter A."/>
            <person name="Szajkowski L."/>
            <person name="Werner G."/>
            <person name="Zhou K."/>
            <person name="Grigoriev I.V."/>
            <person name="Rokhsar D.S."/>
            <person name="Grossman A.R."/>
        </authorList>
    </citation>
    <scope>NUCLEOTIDE SEQUENCE [LARGE SCALE GENOMIC DNA]</scope>
    <source>
        <strain evidence="2">CC-503</strain>
    </source>
</reference>
<dbReference type="OrthoDB" id="2014733at2759"/>
<name>A0A2K3DPC2_CHLRE</name>
<dbReference type="Proteomes" id="UP000006906">
    <property type="component" value="Chromosome 6"/>
</dbReference>
<organism evidence="1 2">
    <name type="scientific">Chlamydomonas reinhardtii</name>
    <name type="common">Chlamydomonas smithii</name>
    <dbReference type="NCBI Taxonomy" id="3055"/>
    <lineage>
        <taxon>Eukaryota</taxon>
        <taxon>Viridiplantae</taxon>
        <taxon>Chlorophyta</taxon>
        <taxon>core chlorophytes</taxon>
        <taxon>Chlorophyceae</taxon>
        <taxon>CS clade</taxon>
        <taxon>Chlamydomonadales</taxon>
        <taxon>Chlamydomonadaceae</taxon>
        <taxon>Chlamydomonas</taxon>
    </lineage>
</organism>
<evidence type="ECO:0000313" key="2">
    <source>
        <dbReference type="Proteomes" id="UP000006906"/>
    </source>
</evidence>
<keyword evidence="2" id="KW-1185">Reference proteome</keyword>
<dbReference type="PANTHER" id="PTHR33874:SF4">
    <property type="entry name" value="EXPRESSED PROTEIN"/>
    <property type="match status" value="1"/>
</dbReference>
<dbReference type="PANTHER" id="PTHR33874">
    <property type="entry name" value="RING FINGER PROTEIN"/>
    <property type="match status" value="1"/>
</dbReference>
<proteinExistence type="predicted"/>
<dbReference type="PaxDb" id="3055-EDO99631"/>
<dbReference type="InParanoid" id="A0A2K3DPC2"/>
<accession>A0A2K3DPC2</accession>
<dbReference type="GeneID" id="5723603"/>
<gene>
    <name evidence="1" type="ORF">CHLRE_06g278271v5</name>
</gene>
<sequence length="216" mass="23842">MEAAVTSEVAQELYTELEEEVYNELEHFVADPAFASSLARKHSSGQASSWLAKLWSGHTPRQSAVAAAGASLHSKHAVISQPLASEGTTQPASVMEASTSQAADADKALDAMDGDGFVLVDKHDAVECLAFYIAACIQDLPEAQQMTPRQLQLALVEALRNLKRSRLQRMCAWGRRVYCWSTYTYSAVQMYQNPWLMRALFTALWAASRVSLRMLL</sequence>
<dbReference type="RefSeq" id="XP_001698046.2">
    <property type="nucleotide sequence ID" value="XM_001697994.3"/>
</dbReference>
<dbReference type="KEGG" id="cre:CHLRE_06g278271v5"/>
<dbReference type="Gramene" id="PNW82385">
    <property type="protein sequence ID" value="PNW82385"/>
    <property type="gene ID" value="CHLRE_06g278271v5"/>
</dbReference>
<protein>
    <submittedName>
        <fullName evidence="1">Uncharacterized protein</fullName>
    </submittedName>
</protein>
<dbReference type="ExpressionAtlas" id="A0A2K3DPC2">
    <property type="expression patterns" value="baseline"/>
</dbReference>